<dbReference type="SMART" id="SM00400">
    <property type="entry name" value="ZnF_CHCC"/>
    <property type="match status" value="1"/>
</dbReference>
<keyword evidence="2" id="KW-0131">Cell cycle</keyword>
<evidence type="ECO:0000259" key="1">
    <source>
        <dbReference type="SMART" id="SM00400"/>
    </source>
</evidence>
<dbReference type="GO" id="GO:0003899">
    <property type="term" value="F:DNA-directed RNA polymerase activity"/>
    <property type="evidence" value="ECO:0007669"/>
    <property type="project" value="InterPro"/>
</dbReference>
<dbReference type="GO" id="GO:0006260">
    <property type="term" value="P:DNA replication"/>
    <property type="evidence" value="ECO:0007669"/>
    <property type="project" value="InterPro"/>
</dbReference>
<evidence type="ECO:0000313" key="2">
    <source>
        <dbReference type="EMBL" id="APT31917.1"/>
    </source>
</evidence>
<keyword evidence="2" id="KW-0132">Cell division</keyword>
<dbReference type="InterPro" id="IPR036977">
    <property type="entry name" value="DNA_primase_Znf_CHC2"/>
</dbReference>
<evidence type="ECO:0000313" key="5">
    <source>
        <dbReference type="Proteomes" id="UP000199140"/>
    </source>
</evidence>
<reference evidence="2 4" key="1">
    <citation type="submission" date="2016-04" db="EMBL/GenBank/DDBJ databases">
        <title>Complete genome sequencing and analysis of CBMB27, Methylobacterium phyllosphaerae isolated from leaf tissues of rice (Oryza sativa L.).</title>
        <authorList>
            <person name="Lee Y."/>
            <person name="Hwangbo K."/>
            <person name="Chung H."/>
            <person name="Yoo J."/>
            <person name="Kim K.Y."/>
            <person name="Sa T.M."/>
            <person name="Um Y."/>
            <person name="Madhaiyan M."/>
        </authorList>
    </citation>
    <scope>NUCLEOTIDE SEQUENCE [LARGE SCALE GENOMIC DNA]</scope>
    <source>
        <strain evidence="2 4">CBMB27</strain>
    </source>
</reference>
<dbReference type="Proteomes" id="UP000185487">
    <property type="component" value="Chromosome"/>
</dbReference>
<accession>A0AAE8HSI7</accession>
<dbReference type="GO" id="GO:0003677">
    <property type="term" value="F:DNA binding"/>
    <property type="evidence" value="ECO:0007669"/>
    <property type="project" value="InterPro"/>
</dbReference>
<protein>
    <submittedName>
        <fullName evidence="3">CHC2 zinc finger</fullName>
    </submittedName>
    <submittedName>
        <fullName evidence="2">Cell Division and Cell Cycle</fullName>
    </submittedName>
</protein>
<evidence type="ECO:0000313" key="4">
    <source>
        <dbReference type="Proteomes" id="UP000185487"/>
    </source>
</evidence>
<dbReference type="SUPFAM" id="SSF57783">
    <property type="entry name" value="Zinc beta-ribbon"/>
    <property type="match status" value="1"/>
</dbReference>
<dbReference type="AlphaFoldDB" id="A0AAE8HSI7"/>
<dbReference type="Pfam" id="PF01807">
    <property type="entry name" value="Zn_ribbon_DnaG"/>
    <property type="match status" value="1"/>
</dbReference>
<proteinExistence type="predicted"/>
<dbReference type="RefSeq" id="WP_075380567.1">
    <property type="nucleotide sequence ID" value="NZ_CP015367.1"/>
</dbReference>
<name>A0AAE8HSI7_9HYPH</name>
<dbReference type="EMBL" id="FOPK01000012">
    <property type="protein sequence ID" value="SFH01607.1"/>
    <property type="molecule type" value="Genomic_DNA"/>
</dbReference>
<dbReference type="Gene3D" id="3.90.580.10">
    <property type="entry name" value="Zinc finger, CHC2-type domain"/>
    <property type="match status" value="1"/>
</dbReference>
<gene>
    <name evidence="2" type="ORF">MCBMB27_02626</name>
    <name evidence="3" type="ORF">SAMN05192567_11241</name>
</gene>
<sequence>MADLAQSVAFDAWIDEARAVDLVGYARARSPDLRRQGSEWVGPCPACGGRDRFSVAPRKGVFHCRAAGRGGDVIALAQYVEGLDFLGAVASLTGRPAPGRDIAETPEDRARRQAAQEARQAAVAAEAHARKVAEDSFRMAEIKRARKFWVAAGPVVLGSAAAAYLRQRGELMAPPGAHLRFSPAHPYVQPGHGGRPHRVLHVGPALLAGLTGADGRFCGVHQTWIDLTRADGKAVVPDPDTGEILPAKKVRGSVHGARIELVRVAEPHTLILGEGIETCLSVYQALRARDLPLWREAAVWSSVSLGNLSGRALDRVRHPSRFDARGRPALTRGPTPDLDSQCLAIPDAVDLVILLGDGDSDPFDTEMALTRARARLARPGRHVGIAWAEPGHDFNDMLRSAA</sequence>
<reference evidence="3 5" key="2">
    <citation type="submission" date="2016-10" db="EMBL/GenBank/DDBJ databases">
        <authorList>
            <person name="Varghese N."/>
            <person name="Submissions S."/>
        </authorList>
    </citation>
    <scope>NUCLEOTIDE SEQUENCE [LARGE SCALE GENOMIC DNA]</scope>
    <source>
        <strain evidence="3 5">CBMB27</strain>
    </source>
</reference>
<dbReference type="EMBL" id="CP015367">
    <property type="protein sequence ID" value="APT31917.1"/>
    <property type="molecule type" value="Genomic_DNA"/>
</dbReference>
<evidence type="ECO:0000313" key="3">
    <source>
        <dbReference type="EMBL" id="SFH01607.1"/>
    </source>
</evidence>
<dbReference type="Proteomes" id="UP000199140">
    <property type="component" value="Unassembled WGS sequence"/>
</dbReference>
<dbReference type="GO" id="GO:0051301">
    <property type="term" value="P:cell division"/>
    <property type="evidence" value="ECO:0007669"/>
    <property type="project" value="UniProtKB-KW"/>
</dbReference>
<feature type="domain" description="Zinc finger CHC2-type" evidence="1">
    <location>
        <begin position="40"/>
        <end position="93"/>
    </location>
</feature>
<dbReference type="GO" id="GO:0008270">
    <property type="term" value="F:zinc ion binding"/>
    <property type="evidence" value="ECO:0007669"/>
    <property type="project" value="InterPro"/>
</dbReference>
<keyword evidence="4" id="KW-1185">Reference proteome</keyword>
<organism evidence="3 5">
    <name type="scientific">Methylobacterium phyllosphaerae</name>
    <dbReference type="NCBI Taxonomy" id="418223"/>
    <lineage>
        <taxon>Bacteria</taxon>
        <taxon>Pseudomonadati</taxon>
        <taxon>Pseudomonadota</taxon>
        <taxon>Alphaproteobacteria</taxon>
        <taxon>Hyphomicrobiales</taxon>
        <taxon>Methylobacteriaceae</taxon>
        <taxon>Methylobacterium</taxon>
    </lineage>
</organism>
<dbReference type="InterPro" id="IPR055570">
    <property type="entry name" value="DUF7146"/>
</dbReference>
<dbReference type="InterPro" id="IPR002694">
    <property type="entry name" value="Znf_CHC2"/>
</dbReference>
<dbReference type="KEGG" id="mphy:MCBMB27_02626"/>
<dbReference type="Pfam" id="PF23639">
    <property type="entry name" value="DUF7146"/>
    <property type="match status" value="1"/>
</dbReference>